<dbReference type="PANTHER" id="PTHR34987:SF4">
    <property type="entry name" value="ALPHA-L-RHAMNOSIDASE C-TERMINAL DOMAIN-CONTAINING PROTEIN"/>
    <property type="match status" value="1"/>
</dbReference>
<evidence type="ECO:0000313" key="3">
    <source>
        <dbReference type="Proteomes" id="UP000321436"/>
    </source>
</evidence>
<dbReference type="InterPro" id="IPR012341">
    <property type="entry name" value="6hp_glycosidase-like_sf"/>
</dbReference>
<comment type="caution">
    <text evidence="2">The sequence shown here is derived from an EMBL/GenBank/DDBJ whole genome shotgun (WGS) entry which is preliminary data.</text>
</comment>
<feature type="domain" description="Alpha-L-rhamnosidase six-hairpin glycosidase" evidence="1">
    <location>
        <begin position="391"/>
        <end position="503"/>
    </location>
</feature>
<dbReference type="PANTHER" id="PTHR34987">
    <property type="entry name" value="C, PUTATIVE (AFU_ORTHOLOGUE AFUA_3G02880)-RELATED"/>
    <property type="match status" value="1"/>
</dbReference>
<dbReference type="RefSeq" id="WP_146865377.1">
    <property type="nucleotide sequence ID" value="NZ_BKAU01000005.1"/>
</dbReference>
<name>A0A512RPJ3_9BACT</name>
<keyword evidence="3" id="KW-1185">Reference proteome</keyword>
<dbReference type="AlphaFoldDB" id="A0A512RPJ3"/>
<protein>
    <recommendedName>
        <fullName evidence="1">Alpha-L-rhamnosidase six-hairpin glycosidase domain-containing protein</fullName>
    </recommendedName>
</protein>
<dbReference type="OrthoDB" id="1089593at2"/>
<organism evidence="2 3">
    <name type="scientific">Chitinophaga cymbidii</name>
    <dbReference type="NCBI Taxonomy" id="1096750"/>
    <lineage>
        <taxon>Bacteria</taxon>
        <taxon>Pseudomonadati</taxon>
        <taxon>Bacteroidota</taxon>
        <taxon>Chitinophagia</taxon>
        <taxon>Chitinophagales</taxon>
        <taxon>Chitinophagaceae</taxon>
        <taxon>Chitinophaga</taxon>
    </lineage>
</organism>
<evidence type="ECO:0000259" key="1">
    <source>
        <dbReference type="Pfam" id="PF17389"/>
    </source>
</evidence>
<dbReference type="SUPFAM" id="SSF48208">
    <property type="entry name" value="Six-hairpin glycosidases"/>
    <property type="match status" value="1"/>
</dbReference>
<dbReference type="EMBL" id="BKAU01000005">
    <property type="protein sequence ID" value="GEP97618.1"/>
    <property type="molecule type" value="Genomic_DNA"/>
</dbReference>
<proteinExistence type="predicted"/>
<dbReference type="Proteomes" id="UP000321436">
    <property type="component" value="Unassembled WGS sequence"/>
</dbReference>
<dbReference type="InterPro" id="IPR008928">
    <property type="entry name" value="6-hairpin_glycosidase_sf"/>
</dbReference>
<dbReference type="Pfam" id="PF17389">
    <property type="entry name" value="Bac_rhamnosid6H"/>
    <property type="match status" value="1"/>
</dbReference>
<dbReference type="Gene3D" id="1.50.10.10">
    <property type="match status" value="1"/>
</dbReference>
<accession>A0A512RPJ3</accession>
<sequence length="826" mass="92828">MRIVITLLTSFLYITKCFSNDLPQNGIVHDQLNKTITIVTQQGLSALVIDYSIGCYISQLLVKGKNKLSPSGVYTGFTTNGSAYTSKKTVTTPAVKINRNIVSITKINYGDVSETWIFTLNKNDIEWQLERNYPDAYTLEDMAFPRWNFDNLSVWKGGIIDNGGMVWCKYLHTINDTYGVHTGGTTFWNDKTGEALSVQAKALNGHQIATKYSHSAEGEFTSTQIVSAQPVKQRHHLSRFVHARPDVFAPVRVEKGTAAAHFTISYVDYFKAYDRGNLQNINAAAVRELLNTTARYGVVDNNIVGGNGWITNWKCLHEPFFAQVALAVADSNYTNNLASTLNQERDQAMLPDGRVLSRWHNAPGDEIAGTFNAETGYYEAMWGYTIDSQTGYVINVSELFNLTGDVAWLNGHQNSCRKALDWLIRRDSNHNGIFEMMNNNISEAKCSDWIDIVWASFENAFVNAQMYDALVKWASCERILGNAAAAIKYETIAQRLKEAFNKPVEAGGFWSDAKKQFVYWRDNDGSVHGDNLVTPVQFMAIASGLCDDKERIQSIIQQIEERTAAENLFHWPLCFDSFKREEVSGGNWPFPRYENGDIFPTWGYIGVKSYIHYDKQLALKYINHLLDQYEKDGLSSQRYSRTTQEGLGTDILSGICTGITALYSDIYGIQPRWNRLVIAPNLAPSLYGTSFTYPLRNVDYNVWLDENSYQVVSPFYAVSFDTTFGVSGGKGMVRFYPGDQDSVCLSVASGKAISLSVQRFDEQEVRFAIKESGRHRISLNGFTPGAMYYLSVNGSRRKLRVSKEGSIDVWQHTGADGVITVTRLQN</sequence>
<reference evidence="2 3" key="1">
    <citation type="submission" date="2019-07" db="EMBL/GenBank/DDBJ databases">
        <title>Whole genome shotgun sequence of Chitinophaga cymbidii NBRC 109752.</title>
        <authorList>
            <person name="Hosoyama A."/>
            <person name="Uohara A."/>
            <person name="Ohji S."/>
            <person name="Ichikawa N."/>
        </authorList>
    </citation>
    <scope>NUCLEOTIDE SEQUENCE [LARGE SCALE GENOMIC DNA]</scope>
    <source>
        <strain evidence="2 3">NBRC 109752</strain>
    </source>
</reference>
<evidence type="ECO:0000313" key="2">
    <source>
        <dbReference type="EMBL" id="GEP97618.1"/>
    </source>
</evidence>
<gene>
    <name evidence="2" type="ORF">CCY01nite_38780</name>
</gene>
<dbReference type="InterPro" id="IPR035396">
    <property type="entry name" value="Bac_rhamnosid6H"/>
</dbReference>
<dbReference type="GO" id="GO:0005975">
    <property type="term" value="P:carbohydrate metabolic process"/>
    <property type="evidence" value="ECO:0007669"/>
    <property type="project" value="InterPro"/>
</dbReference>